<protein>
    <submittedName>
        <fullName evidence="7">Anthranilate phosphoribosyltransferase</fullName>
    </submittedName>
</protein>
<dbReference type="InterPro" id="IPR000312">
    <property type="entry name" value="Glycosyl_Trfase_fam3"/>
</dbReference>
<dbReference type="PANTHER" id="PTHR43285">
    <property type="entry name" value="ANTHRANILATE PHOSPHORIBOSYLTRANSFERASE"/>
    <property type="match status" value="1"/>
</dbReference>
<evidence type="ECO:0000313" key="7">
    <source>
        <dbReference type="EMBL" id="MDN4522901.1"/>
    </source>
</evidence>
<evidence type="ECO:0000259" key="5">
    <source>
        <dbReference type="Pfam" id="PF00591"/>
    </source>
</evidence>
<evidence type="ECO:0000259" key="6">
    <source>
        <dbReference type="Pfam" id="PF02885"/>
    </source>
</evidence>
<dbReference type="SUPFAM" id="SSF52418">
    <property type="entry name" value="Nucleoside phosphorylase/phosphoribosyltransferase catalytic domain"/>
    <property type="match status" value="1"/>
</dbReference>
<reference evidence="7" key="1">
    <citation type="submission" date="2023-07" db="EMBL/GenBank/DDBJ databases">
        <title>Fictibacillus sp. isolated from freshwater pond.</title>
        <authorList>
            <person name="Kirdat K."/>
            <person name="Bhat A."/>
            <person name="Mourya A."/>
            <person name="Yadav A."/>
        </authorList>
    </citation>
    <scope>NUCLEOTIDE SEQUENCE</scope>
    <source>
        <strain evidence="7">NE201</strain>
    </source>
</reference>
<keyword evidence="3" id="KW-0822">Tryptophan biosynthesis</keyword>
<dbReference type="EMBL" id="JAUHTR010000001">
    <property type="protein sequence ID" value="MDN4522901.1"/>
    <property type="molecule type" value="Genomic_DNA"/>
</dbReference>
<dbReference type="InterPro" id="IPR017459">
    <property type="entry name" value="Glycosyl_Trfase_fam3_N_dom"/>
</dbReference>
<dbReference type="InterPro" id="IPR035902">
    <property type="entry name" value="Nuc_phospho_transferase"/>
</dbReference>
<keyword evidence="3" id="KW-0028">Amino-acid biosynthesis</keyword>
<name>A0ABT8HQ79_9BACL</name>
<dbReference type="Proteomes" id="UP001172721">
    <property type="component" value="Unassembled WGS sequence"/>
</dbReference>
<evidence type="ECO:0000256" key="4">
    <source>
        <dbReference type="ARBA" id="ARBA00023141"/>
    </source>
</evidence>
<dbReference type="GO" id="GO:0016757">
    <property type="term" value="F:glycosyltransferase activity"/>
    <property type="evidence" value="ECO:0007669"/>
    <property type="project" value="UniProtKB-KW"/>
</dbReference>
<keyword evidence="1 7" id="KW-0328">Glycosyltransferase</keyword>
<dbReference type="PANTHER" id="PTHR43285:SF2">
    <property type="entry name" value="ANTHRANILATE PHOSPHORIBOSYLTRANSFERASE"/>
    <property type="match status" value="1"/>
</dbReference>
<dbReference type="Pfam" id="PF00591">
    <property type="entry name" value="Glycos_transf_3"/>
    <property type="match status" value="1"/>
</dbReference>
<evidence type="ECO:0000256" key="2">
    <source>
        <dbReference type="ARBA" id="ARBA00022679"/>
    </source>
</evidence>
<feature type="domain" description="Glycosyl transferase family 3" evidence="5">
    <location>
        <begin position="88"/>
        <end position="329"/>
    </location>
</feature>
<evidence type="ECO:0000313" key="8">
    <source>
        <dbReference type="Proteomes" id="UP001172721"/>
    </source>
</evidence>
<comment type="caution">
    <text evidence="7">The sequence shown here is derived from an EMBL/GenBank/DDBJ whole genome shotgun (WGS) entry which is preliminary data.</text>
</comment>
<sequence length="353" mass="38882">MQKWIKEVGRGKRGAKDLSYEEALEAAKCITSGDATEAQMAAFLMAERIKTESPDELLAFILEYRRHTERLEQASAAGGVLDCGGPYNGRNSFAATIPVNILLAQQGLPVFLHASESLPPKNGTSLKTILEKLSVPVAQKKGEVQAALEAVNIGFAWTDKLCPPLEALRKVRMEMGVRTIMNTVEKLLDMSGANSIILGVFHRTAVNKIVPSLQQLNYERAYIVQGVEGSEDLPVHRSSFIYKISREASESVIIDPSDYGLKHVKELNKEVLDADEQAGLMIQLLAGEQTEALQPYRNQVVLNAGLRFYLLGHTSTIEEGTILADRLLAEKKGEEHLNLWRGVLQGISTPDNF</sequence>
<evidence type="ECO:0000256" key="1">
    <source>
        <dbReference type="ARBA" id="ARBA00022676"/>
    </source>
</evidence>
<organism evidence="7 8">
    <name type="scientific">Fictibacillus fluitans</name>
    <dbReference type="NCBI Taxonomy" id="3058422"/>
    <lineage>
        <taxon>Bacteria</taxon>
        <taxon>Bacillati</taxon>
        <taxon>Bacillota</taxon>
        <taxon>Bacilli</taxon>
        <taxon>Bacillales</taxon>
        <taxon>Fictibacillaceae</taxon>
        <taxon>Fictibacillus</taxon>
    </lineage>
</organism>
<feature type="domain" description="Glycosyl transferase family 3 N-terminal" evidence="6">
    <location>
        <begin position="5"/>
        <end position="67"/>
    </location>
</feature>
<dbReference type="Gene3D" id="3.40.1030.10">
    <property type="entry name" value="Nucleoside phosphorylase/phosphoribosyltransferase catalytic domain"/>
    <property type="match status" value="1"/>
</dbReference>
<evidence type="ECO:0000256" key="3">
    <source>
        <dbReference type="ARBA" id="ARBA00022822"/>
    </source>
</evidence>
<keyword evidence="2" id="KW-0808">Transferase</keyword>
<gene>
    <name evidence="7" type="ORF">QYB97_00365</name>
</gene>
<dbReference type="InterPro" id="IPR036320">
    <property type="entry name" value="Glycosyl_Trfase_fam3_N_dom_sf"/>
</dbReference>
<proteinExistence type="predicted"/>
<dbReference type="RefSeq" id="WP_301163973.1">
    <property type="nucleotide sequence ID" value="NZ_JAUHTR010000001.1"/>
</dbReference>
<keyword evidence="4" id="KW-0057">Aromatic amino acid biosynthesis</keyword>
<dbReference type="InterPro" id="IPR005940">
    <property type="entry name" value="Anthranilate_Pribosyl_Tfrase"/>
</dbReference>
<dbReference type="SUPFAM" id="SSF47648">
    <property type="entry name" value="Nucleoside phosphorylase/phosphoribosyltransferase N-terminal domain"/>
    <property type="match status" value="1"/>
</dbReference>
<dbReference type="Pfam" id="PF02885">
    <property type="entry name" value="Glycos_trans_3N"/>
    <property type="match status" value="1"/>
</dbReference>
<keyword evidence="8" id="KW-1185">Reference proteome</keyword>
<accession>A0ABT8HQ79</accession>
<dbReference type="Gene3D" id="1.20.970.10">
    <property type="entry name" value="Transferase, Pyrimidine Nucleoside Phosphorylase, Chain C"/>
    <property type="match status" value="1"/>
</dbReference>